<gene>
    <name evidence="1" type="ORF">WA1_13830</name>
</gene>
<evidence type="ECO:0000313" key="2">
    <source>
        <dbReference type="Proteomes" id="UP000076925"/>
    </source>
</evidence>
<dbReference type="Proteomes" id="UP000076925">
    <property type="component" value="Unassembled WGS sequence"/>
</dbReference>
<reference evidence="1 2" key="1">
    <citation type="journal article" date="2013" name="Genome Biol. Evol.">
        <title>Genomes of Stigonematalean cyanobacteria (subsection V) and the evolution of oxygenic photosynthesis from prokaryotes to plastids.</title>
        <authorList>
            <person name="Dagan T."/>
            <person name="Roettger M."/>
            <person name="Stucken K."/>
            <person name="Landan G."/>
            <person name="Koch R."/>
            <person name="Major P."/>
            <person name="Gould S.B."/>
            <person name="Goremykin V.V."/>
            <person name="Rippka R."/>
            <person name="Tandeau de Marsac N."/>
            <person name="Gugger M."/>
            <person name="Lockhart P.J."/>
            <person name="Allen J.F."/>
            <person name="Brune I."/>
            <person name="Maus I."/>
            <person name="Puhler A."/>
            <person name="Martin W.F."/>
        </authorList>
    </citation>
    <scope>NUCLEOTIDE SEQUENCE [LARGE SCALE GENOMIC DNA]</scope>
    <source>
        <strain evidence="1 2">PCC 7110</strain>
    </source>
</reference>
<name>A0A139XET1_9CYAN</name>
<evidence type="ECO:0000313" key="1">
    <source>
        <dbReference type="EMBL" id="KYC43173.1"/>
    </source>
</evidence>
<organism evidence="1 2">
    <name type="scientific">Scytonema hofmannii PCC 7110</name>
    <dbReference type="NCBI Taxonomy" id="128403"/>
    <lineage>
        <taxon>Bacteria</taxon>
        <taxon>Bacillati</taxon>
        <taxon>Cyanobacteriota</taxon>
        <taxon>Cyanophyceae</taxon>
        <taxon>Nostocales</taxon>
        <taxon>Scytonemataceae</taxon>
        <taxon>Scytonema</taxon>
    </lineage>
</organism>
<keyword evidence="2" id="KW-1185">Reference proteome</keyword>
<accession>A0A139XET1</accession>
<comment type="caution">
    <text evidence="1">The sequence shown here is derived from an EMBL/GenBank/DDBJ whole genome shotgun (WGS) entry which is preliminary data.</text>
</comment>
<dbReference type="EMBL" id="ANNX02000016">
    <property type="protein sequence ID" value="KYC43173.1"/>
    <property type="molecule type" value="Genomic_DNA"/>
</dbReference>
<sequence length="74" mass="8585">MQRLPHEINSFIYHLNLFGIWDFGLRKLYPDDLIFFKAMQARGASQFGKNTPEMFVIAPIQAKSAQADFYIKST</sequence>
<dbReference type="AlphaFoldDB" id="A0A139XET1"/>
<proteinExistence type="predicted"/>
<protein>
    <submittedName>
        <fullName evidence="1">Uncharacterized protein</fullName>
    </submittedName>
</protein>